<dbReference type="EMBL" id="JACRTG010000030">
    <property type="protein sequence ID" value="MBC8589108.1"/>
    <property type="molecule type" value="Genomic_DNA"/>
</dbReference>
<proteinExistence type="predicted"/>
<feature type="transmembrane region" description="Helical" evidence="1">
    <location>
        <begin position="36"/>
        <end position="56"/>
    </location>
</feature>
<gene>
    <name evidence="3" type="ORF">H8707_12880</name>
</gene>
<sequence>MKNKRVGTISMAIVLIALGVLIFYSQINKVSTLNIALKLWPLILILLGLEILYYRFIYKEDVIVKYDVWSIFIVFAILIANLGIFAMTETGLLSKIRVYAVTDDYHFDMDINEYTVGENIKKIILDESTDKLSIRAVDNNIITGSAKVDISATSKEEALKYRDEELFQFKEVGDTIYVSLKENRSNPTGYLRPYDISLNLPKDIDVELRNCYSIDLVYDNFRNNFILDNISRIDMRLNSENDIKVKAYVESEDFLRGNVDWKFDEYGEYINGEGSKLINILNSDDITVDII</sequence>
<feature type="domain" description="LiaI-LiaF-like transmembrane region" evidence="2">
    <location>
        <begin position="11"/>
        <end position="52"/>
    </location>
</feature>
<reference evidence="3" key="1">
    <citation type="submission" date="2020-08" db="EMBL/GenBank/DDBJ databases">
        <title>Genome public.</title>
        <authorList>
            <person name="Liu C."/>
            <person name="Sun Q."/>
        </authorList>
    </citation>
    <scope>NUCLEOTIDE SEQUENCE</scope>
    <source>
        <strain evidence="3">BX21</strain>
    </source>
</reference>
<comment type="caution">
    <text evidence="3">The sequence shown here is derived from an EMBL/GenBank/DDBJ whole genome shotgun (WGS) entry which is preliminary data.</text>
</comment>
<feature type="transmembrane region" description="Helical" evidence="1">
    <location>
        <begin position="6"/>
        <end position="24"/>
    </location>
</feature>
<dbReference type="Proteomes" id="UP000601171">
    <property type="component" value="Unassembled WGS sequence"/>
</dbReference>
<feature type="transmembrane region" description="Helical" evidence="1">
    <location>
        <begin position="68"/>
        <end position="87"/>
    </location>
</feature>
<evidence type="ECO:0000313" key="3">
    <source>
        <dbReference type="EMBL" id="MBC8589108.1"/>
    </source>
</evidence>
<accession>A0A926ILY4</accession>
<evidence type="ECO:0000259" key="2">
    <source>
        <dbReference type="Pfam" id="PF18917"/>
    </source>
</evidence>
<keyword evidence="1" id="KW-0472">Membrane</keyword>
<evidence type="ECO:0000256" key="1">
    <source>
        <dbReference type="SAM" id="Phobius"/>
    </source>
</evidence>
<keyword evidence="4" id="KW-1185">Reference proteome</keyword>
<dbReference type="AlphaFoldDB" id="A0A926ILY4"/>
<name>A0A926ILY4_9FIRM</name>
<dbReference type="InterPro" id="IPR043726">
    <property type="entry name" value="LiaI-LiaF-like_TM1"/>
</dbReference>
<keyword evidence="1" id="KW-0812">Transmembrane</keyword>
<keyword evidence="1" id="KW-1133">Transmembrane helix</keyword>
<organism evidence="3 4">
    <name type="scientific">Paratissierella segnis</name>
    <dbReference type="NCBI Taxonomy" id="2763679"/>
    <lineage>
        <taxon>Bacteria</taxon>
        <taxon>Bacillati</taxon>
        <taxon>Bacillota</taxon>
        <taxon>Tissierellia</taxon>
        <taxon>Tissierellales</taxon>
        <taxon>Tissierellaceae</taxon>
        <taxon>Paratissierella</taxon>
    </lineage>
</organism>
<evidence type="ECO:0000313" key="4">
    <source>
        <dbReference type="Proteomes" id="UP000601171"/>
    </source>
</evidence>
<dbReference type="RefSeq" id="WP_262430570.1">
    <property type="nucleotide sequence ID" value="NZ_JACRTG010000030.1"/>
</dbReference>
<dbReference type="Pfam" id="PF18917">
    <property type="entry name" value="LiaI-LiaF-like_TM1"/>
    <property type="match status" value="1"/>
</dbReference>
<protein>
    <recommendedName>
        <fullName evidence="2">LiaI-LiaF-like transmembrane region domain-containing protein</fullName>
    </recommendedName>
</protein>